<dbReference type="InterPro" id="IPR050109">
    <property type="entry name" value="HTH-type_TetR-like_transc_reg"/>
</dbReference>
<dbReference type="Gene3D" id="1.10.10.60">
    <property type="entry name" value="Homeodomain-like"/>
    <property type="match status" value="1"/>
</dbReference>
<evidence type="ECO:0000256" key="1">
    <source>
        <dbReference type="ARBA" id="ARBA00022491"/>
    </source>
</evidence>
<proteinExistence type="predicted"/>
<dbReference type="AlphaFoldDB" id="A0A543DP43"/>
<dbReference type="RefSeq" id="WP_170231370.1">
    <property type="nucleotide sequence ID" value="NZ_VFPA01000002.1"/>
</dbReference>
<protein>
    <submittedName>
        <fullName evidence="7">TetR family transcriptional regulator</fullName>
    </submittedName>
</protein>
<dbReference type="InterPro" id="IPR036271">
    <property type="entry name" value="Tet_transcr_reg_TetR-rel_C_sf"/>
</dbReference>
<dbReference type="EMBL" id="VFPA01000002">
    <property type="protein sequence ID" value="TQM11065.1"/>
    <property type="molecule type" value="Genomic_DNA"/>
</dbReference>
<dbReference type="GO" id="GO:0003700">
    <property type="term" value="F:DNA-binding transcription factor activity"/>
    <property type="evidence" value="ECO:0007669"/>
    <property type="project" value="TreeGrafter"/>
</dbReference>
<dbReference type="GO" id="GO:0000976">
    <property type="term" value="F:transcription cis-regulatory region binding"/>
    <property type="evidence" value="ECO:0007669"/>
    <property type="project" value="TreeGrafter"/>
</dbReference>
<evidence type="ECO:0000313" key="8">
    <source>
        <dbReference type="Proteomes" id="UP000315677"/>
    </source>
</evidence>
<feature type="DNA-binding region" description="H-T-H motif" evidence="5">
    <location>
        <begin position="27"/>
        <end position="46"/>
    </location>
</feature>
<dbReference type="InterPro" id="IPR041490">
    <property type="entry name" value="KstR2_TetR_C"/>
</dbReference>
<name>A0A543DP43_9PSEU</name>
<dbReference type="InterPro" id="IPR009057">
    <property type="entry name" value="Homeodomain-like_sf"/>
</dbReference>
<gene>
    <name evidence="7" type="ORF">FB558_3607</name>
</gene>
<dbReference type="PANTHER" id="PTHR30055">
    <property type="entry name" value="HTH-TYPE TRANSCRIPTIONAL REGULATOR RUTR"/>
    <property type="match status" value="1"/>
</dbReference>
<dbReference type="SUPFAM" id="SSF46689">
    <property type="entry name" value="Homeodomain-like"/>
    <property type="match status" value="1"/>
</dbReference>
<dbReference type="PRINTS" id="PR00455">
    <property type="entry name" value="HTHTETR"/>
</dbReference>
<evidence type="ECO:0000256" key="5">
    <source>
        <dbReference type="PROSITE-ProRule" id="PRU00335"/>
    </source>
</evidence>
<reference evidence="7 8" key="1">
    <citation type="submission" date="2019-06" db="EMBL/GenBank/DDBJ databases">
        <title>Sequencing the genomes of 1000 actinobacteria strains.</title>
        <authorList>
            <person name="Klenk H.-P."/>
        </authorList>
    </citation>
    <scope>NUCLEOTIDE SEQUENCE [LARGE SCALE GENOMIC DNA]</scope>
    <source>
        <strain evidence="7 8">DSM 45301</strain>
    </source>
</reference>
<comment type="caution">
    <text evidence="7">The sequence shown here is derived from an EMBL/GenBank/DDBJ whole genome shotgun (WGS) entry which is preliminary data.</text>
</comment>
<evidence type="ECO:0000313" key="7">
    <source>
        <dbReference type="EMBL" id="TQM11065.1"/>
    </source>
</evidence>
<organism evidence="7 8">
    <name type="scientific">Pseudonocardia kunmingensis</name>
    <dbReference type="NCBI Taxonomy" id="630975"/>
    <lineage>
        <taxon>Bacteria</taxon>
        <taxon>Bacillati</taxon>
        <taxon>Actinomycetota</taxon>
        <taxon>Actinomycetes</taxon>
        <taxon>Pseudonocardiales</taxon>
        <taxon>Pseudonocardiaceae</taxon>
        <taxon>Pseudonocardia</taxon>
    </lineage>
</organism>
<evidence type="ECO:0000259" key="6">
    <source>
        <dbReference type="PROSITE" id="PS50977"/>
    </source>
</evidence>
<keyword evidence="2" id="KW-0805">Transcription regulation</keyword>
<accession>A0A543DP43</accession>
<feature type="domain" description="HTH tetR-type" evidence="6">
    <location>
        <begin position="4"/>
        <end position="64"/>
    </location>
</feature>
<dbReference type="Pfam" id="PF17932">
    <property type="entry name" value="TetR_C_24"/>
    <property type="match status" value="1"/>
</dbReference>
<keyword evidence="4" id="KW-0804">Transcription</keyword>
<dbReference type="PROSITE" id="PS50977">
    <property type="entry name" value="HTH_TETR_2"/>
    <property type="match status" value="1"/>
</dbReference>
<keyword evidence="3 5" id="KW-0238">DNA-binding</keyword>
<dbReference type="SUPFAM" id="SSF48498">
    <property type="entry name" value="Tetracyclin repressor-like, C-terminal domain"/>
    <property type="match status" value="1"/>
</dbReference>
<evidence type="ECO:0000256" key="4">
    <source>
        <dbReference type="ARBA" id="ARBA00023163"/>
    </source>
</evidence>
<evidence type="ECO:0000256" key="3">
    <source>
        <dbReference type="ARBA" id="ARBA00023125"/>
    </source>
</evidence>
<dbReference type="Proteomes" id="UP000315677">
    <property type="component" value="Unassembled WGS sequence"/>
</dbReference>
<evidence type="ECO:0000256" key="2">
    <source>
        <dbReference type="ARBA" id="ARBA00023015"/>
    </source>
</evidence>
<dbReference type="Pfam" id="PF00440">
    <property type="entry name" value="TetR_N"/>
    <property type="match status" value="1"/>
</dbReference>
<dbReference type="InterPro" id="IPR001647">
    <property type="entry name" value="HTH_TetR"/>
</dbReference>
<sequence length="213" mass="23879">MSEETTKQRILRVAGELFAAKGYAATGVAELCEAANIGKGALYHHIKSKEDLLYQISKRHVEEPLEVAEALIDMELPADEKLRRLSRYQMKTIADHLPEITVYFRDGHHLDGEYRTKLEGLRARWERVWAVVLRQGVDQGIFRSADPISVKGLLGIFNYSWVWLDPDGLLPHEEIADQLADIALWGQLVNTRDRAVPASKATSPAPVALSLSP</sequence>
<dbReference type="PANTHER" id="PTHR30055:SF175">
    <property type="entry name" value="HTH-TYPE TRANSCRIPTIONAL REPRESSOR KSTR2"/>
    <property type="match status" value="1"/>
</dbReference>
<dbReference type="Gene3D" id="1.10.357.10">
    <property type="entry name" value="Tetracycline Repressor, domain 2"/>
    <property type="match status" value="1"/>
</dbReference>
<keyword evidence="8" id="KW-1185">Reference proteome</keyword>
<keyword evidence="1" id="KW-0678">Repressor</keyword>